<evidence type="ECO:0000313" key="3">
    <source>
        <dbReference type="Proteomes" id="UP000218811"/>
    </source>
</evidence>
<dbReference type="OMA" id="RRYTNPH"/>
<keyword evidence="3" id="KW-1185">Reference proteome</keyword>
<dbReference type="EMBL" id="KB467865">
    <property type="protein sequence ID" value="PCH36023.1"/>
    <property type="molecule type" value="Genomic_DNA"/>
</dbReference>
<name>A0A2H3J8B5_WOLCO</name>
<organism evidence="2 3">
    <name type="scientific">Wolfiporia cocos (strain MD-104)</name>
    <name type="common">Brown rot fungus</name>
    <dbReference type="NCBI Taxonomy" id="742152"/>
    <lineage>
        <taxon>Eukaryota</taxon>
        <taxon>Fungi</taxon>
        <taxon>Dikarya</taxon>
        <taxon>Basidiomycota</taxon>
        <taxon>Agaricomycotina</taxon>
        <taxon>Agaricomycetes</taxon>
        <taxon>Polyporales</taxon>
        <taxon>Phaeolaceae</taxon>
        <taxon>Wolfiporia</taxon>
    </lineage>
</organism>
<evidence type="ECO:0000313" key="2">
    <source>
        <dbReference type="EMBL" id="PCH36023.1"/>
    </source>
</evidence>
<accession>A0A2H3J8B5</accession>
<feature type="region of interest" description="Disordered" evidence="1">
    <location>
        <begin position="1"/>
        <end position="41"/>
    </location>
</feature>
<sequence>MASDSPSHPYCQMINHASRPMQNMSPAQAIAEAWKRETPESQRQWRMADVRAREQYVSPPRWTVAKKAVVAKM</sequence>
<gene>
    <name evidence="2" type="ORF">WOLCODRAFT_28303</name>
</gene>
<reference evidence="2 3" key="1">
    <citation type="journal article" date="2012" name="Science">
        <title>The Paleozoic origin of enzymatic lignin decomposition reconstructed from 31 fungal genomes.</title>
        <authorList>
            <person name="Floudas D."/>
            <person name="Binder M."/>
            <person name="Riley R."/>
            <person name="Barry K."/>
            <person name="Blanchette R.A."/>
            <person name="Henrissat B."/>
            <person name="Martinez A.T."/>
            <person name="Otillar R."/>
            <person name="Spatafora J.W."/>
            <person name="Yadav J.S."/>
            <person name="Aerts A."/>
            <person name="Benoit I."/>
            <person name="Boyd A."/>
            <person name="Carlson A."/>
            <person name="Copeland A."/>
            <person name="Coutinho P.M."/>
            <person name="de Vries R.P."/>
            <person name="Ferreira P."/>
            <person name="Findley K."/>
            <person name="Foster B."/>
            <person name="Gaskell J."/>
            <person name="Glotzer D."/>
            <person name="Gorecki P."/>
            <person name="Heitman J."/>
            <person name="Hesse C."/>
            <person name="Hori C."/>
            <person name="Igarashi K."/>
            <person name="Jurgens J.A."/>
            <person name="Kallen N."/>
            <person name="Kersten P."/>
            <person name="Kohler A."/>
            <person name="Kuees U."/>
            <person name="Kumar T.K.A."/>
            <person name="Kuo A."/>
            <person name="LaButti K."/>
            <person name="Larrondo L.F."/>
            <person name="Lindquist E."/>
            <person name="Ling A."/>
            <person name="Lombard V."/>
            <person name="Lucas S."/>
            <person name="Lundell T."/>
            <person name="Martin R."/>
            <person name="McLaughlin D.J."/>
            <person name="Morgenstern I."/>
            <person name="Morin E."/>
            <person name="Murat C."/>
            <person name="Nagy L.G."/>
            <person name="Nolan M."/>
            <person name="Ohm R.A."/>
            <person name="Patyshakuliyeva A."/>
            <person name="Rokas A."/>
            <person name="Ruiz-Duenas F.J."/>
            <person name="Sabat G."/>
            <person name="Salamov A."/>
            <person name="Samejima M."/>
            <person name="Schmutz J."/>
            <person name="Slot J.C."/>
            <person name="St John F."/>
            <person name="Stenlid J."/>
            <person name="Sun H."/>
            <person name="Sun S."/>
            <person name="Syed K."/>
            <person name="Tsang A."/>
            <person name="Wiebenga A."/>
            <person name="Young D."/>
            <person name="Pisabarro A."/>
            <person name="Eastwood D.C."/>
            <person name="Martin F."/>
            <person name="Cullen D."/>
            <person name="Grigoriev I.V."/>
            <person name="Hibbett D.S."/>
        </authorList>
    </citation>
    <scope>NUCLEOTIDE SEQUENCE [LARGE SCALE GENOMIC DNA]</scope>
    <source>
        <strain evidence="2 3">MD-104</strain>
    </source>
</reference>
<proteinExistence type="predicted"/>
<dbReference type="AlphaFoldDB" id="A0A2H3J8B5"/>
<dbReference type="Proteomes" id="UP000218811">
    <property type="component" value="Unassembled WGS sequence"/>
</dbReference>
<dbReference type="OrthoDB" id="3220849at2759"/>
<protein>
    <submittedName>
        <fullName evidence="2">Uncharacterized protein</fullName>
    </submittedName>
</protein>
<evidence type="ECO:0000256" key="1">
    <source>
        <dbReference type="SAM" id="MobiDB-lite"/>
    </source>
</evidence>